<feature type="compositionally biased region" description="Polar residues" evidence="1">
    <location>
        <begin position="19"/>
        <end position="31"/>
    </location>
</feature>
<evidence type="ECO:0000256" key="2">
    <source>
        <dbReference type="SAM" id="Phobius"/>
    </source>
</evidence>
<evidence type="ECO:0008006" key="5">
    <source>
        <dbReference type="Google" id="ProtNLM"/>
    </source>
</evidence>
<keyword evidence="2" id="KW-0812">Transmembrane</keyword>
<reference evidence="3 4" key="1">
    <citation type="journal article" date="2015" name="Parasit. Vectors">
        <title>Draft genome of the scabies mite.</title>
        <authorList>
            <person name="Rider S.D.Jr."/>
            <person name="Morgan M.S."/>
            <person name="Arlian L.G."/>
        </authorList>
    </citation>
    <scope>NUCLEOTIDE SEQUENCE [LARGE SCALE GENOMIC DNA]</scope>
    <source>
        <strain evidence="3">Arlian Lab</strain>
    </source>
</reference>
<name>A0A132AIB9_SARSC</name>
<keyword evidence="2" id="KW-1133">Transmembrane helix</keyword>
<evidence type="ECO:0000256" key="1">
    <source>
        <dbReference type="SAM" id="MobiDB-lite"/>
    </source>
</evidence>
<organism evidence="3 4">
    <name type="scientific">Sarcoptes scabiei</name>
    <name type="common">Itch mite</name>
    <name type="synonym">Acarus scabiei</name>
    <dbReference type="NCBI Taxonomy" id="52283"/>
    <lineage>
        <taxon>Eukaryota</taxon>
        <taxon>Metazoa</taxon>
        <taxon>Ecdysozoa</taxon>
        <taxon>Arthropoda</taxon>
        <taxon>Chelicerata</taxon>
        <taxon>Arachnida</taxon>
        <taxon>Acari</taxon>
        <taxon>Acariformes</taxon>
        <taxon>Sarcoptiformes</taxon>
        <taxon>Astigmata</taxon>
        <taxon>Psoroptidia</taxon>
        <taxon>Sarcoptoidea</taxon>
        <taxon>Sarcoptidae</taxon>
        <taxon>Sarcoptinae</taxon>
        <taxon>Sarcoptes</taxon>
    </lineage>
</organism>
<dbReference type="EMBL" id="JXLN01015661">
    <property type="protein sequence ID" value="KPM10742.1"/>
    <property type="molecule type" value="Genomic_DNA"/>
</dbReference>
<accession>A0A132AIB9</accession>
<evidence type="ECO:0000313" key="4">
    <source>
        <dbReference type="Proteomes" id="UP000616769"/>
    </source>
</evidence>
<feature type="region of interest" description="Disordered" evidence="1">
    <location>
        <begin position="19"/>
        <end position="52"/>
    </location>
</feature>
<protein>
    <recommendedName>
        <fullName evidence="5">Resistance to inhibitors of cholinesterase protein 3 N-terminal domain-containing protein</fullName>
    </recommendedName>
</protein>
<comment type="caution">
    <text evidence="3">The sequence shown here is derived from an EMBL/GenBank/DDBJ whole genome shotgun (WGS) entry which is preliminary data.</text>
</comment>
<dbReference type="AlphaFoldDB" id="A0A132AIB9"/>
<dbReference type="OrthoDB" id="10070774at2759"/>
<dbReference type="Proteomes" id="UP000616769">
    <property type="component" value="Unassembled WGS sequence"/>
</dbReference>
<keyword evidence="2" id="KW-0472">Membrane</keyword>
<gene>
    <name evidence="3" type="ORF">QR98_0093030</name>
</gene>
<sequence>MKDQQSQFMPARLREVINQSPNLNQQKSNVQRLPGRPQFYTGKRQDPNATNQPNSTWNIIVPLYTFVLALIFLYAFFKITLKSADRKSDPNQFSNQKLHPPEGNCRECQYDQMRRLYTNRKYDPYLSRGTYRTFDYYGLSLILRSLVKDVQIFRDQLIKAELCQCKLNSYDEEIENINDYLEEIDKQEISDQNEKDDDDLIAKQLNETNLEKKSNSSETYKNQERDDTKIIEIEISPPKLAEEDLNQNVVDLTVKNLDEANAETSVVLDKDDLDLEASDGLEQNNQVVANEQNSTKFTDKTDRIDLNQSKLKKRIMSRFLMNKRIFVKKFLISRISSNDRNYFGSKWNLSNKLNRFKLERFTQSIRKE</sequence>
<dbReference type="VEuPathDB" id="VectorBase:SSCA000268"/>
<proteinExistence type="predicted"/>
<evidence type="ECO:0000313" key="3">
    <source>
        <dbReference type="EMBL" id="KPM10742.1"/>
    </source>
</evidence>
<feature type="transmembrane region" description="Helical" evidence="2">
    <location>
        <begin position="57"/>
        <end position="77"/>
    </location>
</feature>